<comment type="subcellular location">
    <subcellularLocation>
        <location evidence="1">Secreted</location>
        <location evidence="1">Extracellular space</location>
        <location evidence="1">Extracellular matrix</location>
    </subcellularLocation>
</comment>
<evidence type="ECO:0000256" key="12">
    <source>
        <dbReference type="ARBA" id="ARBA00023773"/>
    </source>
</evidence>
<evidence type="ECO:0000256" key="9">
    <source>
        <dbReference type="ARBA" id="ARBA00022833"/>
    </source>
</evidence>
<feature type="domain" description="EGF-like" evidence="17">
    <location>
        <begin position="107"/>
        <end position="139"/>
    </location>
</feature>
<feature type="non-terminal residue" evidence="18">
    <location>
        <position position="1"/>
    </location>
</feature>
<dbReference type="AlphaFoldDB" id="A0A0B7AFA2"/>
<evidence type="ECO:0000256" key="7">
    <source>
        <dbReference type="ARBA" id="ARBA00022801"/>
    </source>
</evidence>
<keyword evidence="8" id="KW-0720">Serine protease</keyword>
<dbReference type="Gene3D" id="2.60.120.260">
    <property type="entry name" value="Galactose-binding domain-like"/>
    <property type="match status" value="2"/>
</dbReference>
<dbReference type="PROSITE" id="PS50026">
    <property type="entry name" value="EGF_3"/>
    <property type="match status" value="1"/>
</dbReference>
<keyword evidence="9" id="KW-0862">Zinc</keyword>
<evidence type="ECO:0000256" key="11">
    <source>
        <dbReference type="ARBA" id="ARBA00022889"/>
    </source>
</evidence>
<evidence type="ECO:0000256" key="10">
    <source>
        <dbReference type="ARBA" id="ARBA00022837"/>
    </source>
</evidence>
<dbReference type="PROSITE" id="PS01186">
    <property type="entry name" value="EGF_2"/>
    <property type="match status" value="1"/>
</dbReference>
<dbReference type="Pfam" id="PF23106">
    <property type="entry name" value="EGF_Teneurin"/>
    <property type="match status" value="1"/>
</dbReference>
<evidence type="ECO:0000256" key="16">
    <source>
        <dbReference type="PROSITE-ProRule" id="PRU00076"/>
    </source>
</evidence>
<dbReference type="GO" id="GO:0046872">
    <property type="term" value="F:metal ion binding"/>
    <property type="evidence" value="ECO:0007669"/>
    <property type="project" value="UniProtKB-KW"/>
</dbReference>
<comment type="function">
    <text evidence="15">Extracellular matrix serine protease secreted by pioneer neurons that plays a role in layering of neurons in the cerebral cortex and cerebellum by coordinating cell positioning during neurodevelopment. Regulates microtubule function in neurons and neuronal migration. Binding to the extracellular domains of lipoprotein receptors VLDLR and LRP8/APOER2 induces tyrosine phosphorylation of DAB1 and modulation of TAU phosphorylation. Affects migration of sympathetic preganglionic neurons in the spinal cord, where it seems to act as a barrier to neuronal migration. Enzymatic activity is important for the modulation of cell adhesion.</text>
</comment>
<keyword evidence="10" id="KW-0106">Calcium</keyword>
<feature type="disulfide bond" evidence="16">
    <location>
        <begin position="129"/>
        <end position="138"/>
    </location>
</feature>
<evidence type="ECO:0000256" key="15">
    <source>
        <dbReference type="ARBA" id="ARBA00046064"/>
    </source>
</evidence>
<dbReference type="PANTHER" id="PTHR11841">
    <property type="entry name" value="REELIN"/>
    <property type="match status" value="1"/>
</dbReference>
<comment type="subunit">
    <text evidence="14">Oligomer of disulfide-linked homodimers.</text>
</comment>
<evidence type="ECO:0000256" key="5">
    <source>
        <dbReference type="ARBA" id="ARBA00022670"/>
    </source>
</evidence>
<protein>
    <recommendedName>
        <fullName evidence="13">Reelin</fullName>
    </recommendedName>
</protein>
<evidence type="ECO:0000256" key="4">
    <source>
        <dbReference type="ARBA" id="ARBA00022530"/>
    </source>
</evidence>
<evidence type="ECO:0000256" key="6">
    <source>
        <dbReference type="ARBA" id="ARBA00022723"/>
    </source>
</evidence>
<feature type="disulfide bond" evidence="16">
    <location>
        <begin position="111"/>
        <end position="121"/>
    </location>
</feature>
<dbReference type="GO" id="GO:0070325">
    <property type="term" value="F:lipoprotein particle receptor binding"/>
    <property type="evidence" value="ECO:0007669"/>
    <property type="project" value="InterPro"/>
</dbReference>
<comment type="similarity">
    <text evidence="12">Belongs to the reelin family.</text>
</comment>
<dbReference type="GO" id="GO:0008236">
    <property type="term" value="F:serine-type peptidase activity"/>
    <property type="evidence" value="ECO:0007669"/>
    <property type="project" value="UniProtKB-KW"/>
</dbReference>
<keyword evidence="6" id="KW-0479">Metal-binding</keyword>
<reference evidence="18" key="1">
    <citation type="submission" date="2014-12" db="EMBL/GenBank/DDBJ databases">
        <title>Insight into the proteome of Arion vulgaris.</title>
        <authorList>
            <person name="Aradska J."/>
            <person name="Bulat T."/>
            <person name="Smidak R."/>
            <person name="Sarate P."/>
            <person name="Gangsoo J."/>
            <person name="Sialana F."/>
            <person name="Bilban M."/>
            <person name="Lubec G."/>
        </authorList>
    </citation>
    <scope>NUCLEOTIDE SEQUENCE</scope>
    <source>
        <tissue evidence="18">Skin</tissue>
    </source>
</reference>
<keyword evidence="5" id="KW-0645">Protease</keyword>
<dbReference type="GO" id="GO:0007155">
    <property type="term" value="P:cell adhesion"/>
    <property type="evidence" value="ECO:0007669"/>
    <property type="project" value="UniProtKB-KW"/>
</dbReference>
<keyword evidence="7" id="KW-0378">Hydrolase</keyword>
<dbReference type="Pfam" id="PF21471">
    <property type="entry name" value="Reelin_subrepeat-B"/>
    <property type="match status" value="2"/>
</dbReference>
<evidence type="ECO:0000313" key="18">
    <source>
        <dbReference type="EMBL" id="CEK78736.1"/>
    </source>
</evidence>
<dbReference type="PANTHER" id="PTHR11841:SF1">
    <property type="entry name" value="REELIN"/>
    <property type="match status" value="1"/>
</dbReference>
<comment type="caution">
    <text evidence="16">Lacks conserved residue(s) required for the propagation of feature annotation.</text>
</comment>
<evidence type="ECO:0000256" key="14">
    <source>
        <dbReference type="ARBA" id="ARBA00044961"/>
    </source>
</evidence>
<dbReference type="PROSITE" id="PS00022">
    <property type="entry name" value="EGF_1"/>
    <property type="match status" value="1"/>
</dbReference>
<evidence type="ECO:0000256" key="1">
    <source>
        <dbReference type="ARBA" id="ARBA00004498"/>
    </source>
</evidence>
<keyword evidence="2" id="KW-0217">Developmental protein</keyword>
<sequence length="276" mass="30897">SVLQFDINIGCGAEPTSKYPVHLEYSIDGGSSWSLVGPNCIEKTMASCFESALPKTVYYAGDSVYWQRVIVPLDHLHICGTLRFRWYQGKIPDSDFGPEWALDNVYIGMACPDHCNGHGYCLGGVLCQCDAGYTGATCVAEEPHAAYLKDDFDRGDIPVKRIDYLLPSSIKDSRQDVDELNWQYWSSGHPTDNHRCGKVFTGASFVHDKDGQRTLTTVPLDLSKANTIQFYLKLGCNKTVSRLSPPVFMQYSTNGGIRWSTMEQFDFNPESNKPKY</sequence>
<dbReference type="GO" id="GO:0006508">
    <property type="term" value="P:proteolysis"/>
    <property type="evidence" value="ECO:0007669"/>
    <property type="project" value="UniProtKB-KW"/>
</dbReference>
<organism evidence="18">
    <name type="scientific">Arion vulgaris</name>
    <dbReference type="NCBI Taxonomy" id="1028688"/>
    <lineage>
        <taxon>Eukaryota</taxon>
        <taxon>Metazoa</taxon>
        <taxon>Spiralia</taxon>
        <taxon>Lophotrochozoa</taxon>
        <taxon>Mollusca</taxon>
        <taxon>Gastropoda</taxon>
        <taxon>Heterobranchia</taxon>
        <taxon>Euthyneura</taxon>
        <taxon>Panpulmonata</taxon>
        <taxon>Eupulmonata</taxon>
        <taxon>Stylommatophora</taxon>
        <taxon>Helicina</taxon>
        <taxon>Arionoidea</taxon>
        <taxon>Arionidae</taxon>
        <taxon>Arion</taxon>
    </lineage>
</organism>
<dbReference type="GO" id="GO:0001764">
    <property type="term" value="P:neuron migration"/>
    <property type="evidence" value="ECO:0007669"/>
    <property type="project" value="InterPro"/>
</dbReference>
<keyword evidence="3" id="KW-0964">Secreted</keyword>
<accession>A0A0B7AFA2</accession>
<dbReference type="EMBL" id="HACG01031871">
    <property type="protein sequence ID" value="CEK78736.1"/>
    <property type="molecule type" value="Transcribed_RNA"/>
</dbReference>
<gene>
    <name evidence="18" type="primary">ORF111691</name>
</gene>
<dbReference type="InterPro" id="IPR034968">
    <property type="entry name" value="Reelin"/>
</dbReference>
<evidence type="ECO:0000256" key="3">
    <source>
        <dbReference type="ARBA" id="ARBA00022525"/>
    </source>
</evidence>
<keyword evidence="4" id="KW-0272">Extracellular matrix</keyword>
<dbReference type="InterPro" id="IPR049419">
    <property type="entry name" value="Reelin_subrepeat-B"/>
</dbReference>
<keyword evidence="16" id="KW-1015">Disulfide bond</keyword>
<feature type="non-terminal residue" evidence="18">
    <location>
        <position position="276"/>
    </location>
</feature>
<keyword evidence="11" id="KW-0130">Cell adhesion</keyword>
<evidence type="ECO:0000259" key="17">
    <source>
        <dbReference type="PROSITE" id="PS50026"/>
    </source>
</evidence>
<proteinExistence type="inferred from homology"/>
<evidence type="ECO:0000256" key="13">
    <source>
        <dbReference type="ARBA" id="ARBA00023900"/>
    </source>
</evidence>
<evidence type="ECO:0000256" key="8">
    <source>
        <dbReference type="ARBA" id="ARBA00022825"/>
    </source>
</evidence>
<keyword evidence="16" id="KW-0245">EGF-like domain</keyword>
<dbReference type="GO" id="GO:0007417">
    <property type="term" value="P:central nervous system development"/>
    <property type="evidence" value="ECO:0007669"/>
    <property type="project" value="InterPro"/>
</dbReference>
<evidence type="ECO:0000256" key="2">
    <source>
        <dbReference type="ARBA" id="ARBA00022473"/>
    </source>
</evidence>
<dbReference type="InterPro" id="IPR000742">
    <property type="entry name" value="EGF"/>
</dbReference>
<name>A0A0B7AFA2_9EUPU</name>